<keyword evidence="1" id="KW-0732">Signal</keyword>
<dbReference type="PROSITE" id="PS51352">
    <property type="entry name" value="THIOREDOXIN_2"/>
    <property type="match status" value="1"/>
</dbReference>
<name>A0A3S9VST4_9BACT</name>
<gene>
    <name evidence="3" type="ORF">D8S85_08185</name>
</gene>
<keyword evidence="4" id="KW-1185">Reference proteome</keyword>
<evidence type="ECO:0000256" key="1">
    <source>
        <dbReference type="SAM" id="SignalP"/>
    </source>
</evidence>
<dbReference type="PANTHER" id="PTHR42852">
    <property type="entry name" value="THIOL:DISULFIDE INTERCHANGE PROTEIN DSBE"/>
    <property type="match status" value="1"/>
</dbReference>
<dbReference type="Proteomes" id="UP000270673">
    <property type="component" value="Chromosome"/>
</dbReference>
<dbReference type="Gene3D" id="3.40.30.10">
    <property type="entry name" value="Glutaredoxin"/>
    <property type="match status" value="1"/>
</dbReference>
<dbReference type="AlphaFoldDB" id="A0A3S9VST4"/>
<feature type="signal peptide" evidence="1">
    <location>
        <begin position="1"/>
        <end position="18"/>
    </location>
</feature>
<protein>
    <submittedName>
        <fullName evidence="3">TlpA family protein disulfide reductase</fullName>
    </submittedName>
</protein>
<feature type="chain" id="PRO_5019377289" evidence="1">
    <location>
        <begin position="19"/>
        <end position="168"/>
    </location>
</feature>
<dbReference type="CDD" id="cd02966">
    <property type="entry name" value="TlpA_like_family"/>
    <property type="match status" value="1"/>
</dbReference>
<dbReference type="InterPro" id="IPR013740">
    <property type="entry name" value="Redoxin"/>
</dbReference>
<feature type="domain" description="Thioredoxin" evidence="2">
    <location>
        <begin position="27"/>
        <end position="168"/>
    </location>
</feature>
<proteinExistence type="predicted"/>
<dbReference type="PANTHER" id="PTHR42852:SF17">
    <property type="entry name" value="THIOREDOXIN-LIKE PROTEIN HI_1115"/>
    <property type="match status" value="1"/>
</dbReference>
<dbReference type="KEGG" id="buy:D8S85_08185"/>
<sequence>MKKLLVIFLLCLPLLSWAVKEGKVKVLKKGDLCPEFVFKDMEGKEVSLEQFKGKYVVIDVWASWCQPCKREFPYLKELEEKYKDKNVVFVSISCDAQERRWRFELGFLQERLKLQWWIAGNKEFMSVFEIAALPRMILLDKKGRVAELGLPKPSDTKFEKMLEKLKGL</sequence>
<dbReference type="InterPro" id="IPR013766">
    <property type="entry name" value="Thioredoxin_domain"/>
</dbReference>
<dbReference type="InterPro" id="IPR050553">
    <property type="entry name" value="Thioredoxin_ResA/DsbE_sf"/>
</dbReference>
<dbReference type="GO" id="GO:0016491">
    <property type="term" value="F:oxidoreductase activity"/>
    <property type="evidence" value="ECO:0007669"/>
    <property type="project" value="InterPro"/>
</dbReference>
<dbReference type="OrthoDB" id="9794348at2"/>
<evidence type="ECO:0000313" key="4">
    <source>
        <dbReference type="Proteomes" id="UP000270673"/>
    </source>
</evidence>
<dbReference type="SUPFAM" id="SSF52833">
    <property type="entry name" value="Thioredoxin-like"/>
    <property type="match status" value="1"/>
</dbReference>
<dbReference type="EMBL" id="CP032819">
    <property type="protein sequence ID" value="AZS29539.1"/>
    <property type="molecule type" value="Genomic_DNA"/>
</dbReference>
<accession>A0A3S9VST4</accession>
<dbReference type="RefSeq" id="WP_106480266.1">
    <property type="nucleotide sequence ID" value="NZ_CP032819.1"/>
</dbReference>
<organism evidence="3 4">
    <name type="scientific">Butyricimonas faecalis</name>
    <dbReference type="NCBI Taxonomy" id="2093856"/>
    <lineage>
        <taxon>Bacteria</taxon>
        <taxon>Pseudomonadati</taxon>
        <taxon>Bacteroidota</taxon>
        <taxon>Bacteroidia</taxon>
        <taxon>Bacteroidales</taxon>
        <taxon>Odoribacteraceae</taxon>
        <taxon>Butyricimonas</taxon>
    </lineage>
</organism>
<evidence type="ECO:0000313" key="3">
    <source>
        <dbReference type="EMBL" id="AZS29539.1"/>
    </source>
</evidence>
<dbReference type="Pfam" id="PF08534">
    <property type="entry name" value="Redoxin"/>
    <property type="match status" value="1"/>
</dbReference>
<reference evidence="3 4" key="1">
    <citation type="submission" date="2018-10" db="EMBL/GenBank/DDBJ databases">
        <title>Butyricimonas faecalis sp. nov., isolated from human faeces and emended description of the genus Butyricimonas.</title>
        <authorList>
            <person name="Le Roy T."/>
            <person name="Van der Smissen P."/>
            <person name="Paquot A."/>
            <person name="Delzenne N."/>
            <person name="Muccioli G."/>
            <person name="Collet J.-F."/>
            <person name="Cani P.D."/>
        </authorList>
    </citation>
    <scope>NUCLEOTIDE SEQUENCE [LARGE SCALE GENOMIC DNA]</scope>
    <source>
        <strain evidence="3 4">H184</strain>
    </source>
</reference>
<dbReference type="InterPro" id="IPR036249">
    <property type="entry name" value="Thioredoxin-like_sf"/>
</dbReference>
<evidence type="ECO:0000259" key="2">
    <source>
        <dbReference type="PROSITE" id="PS51352"/>
    </source>
</evidence>